<evidence type="ECO:0000313" key="4">
    <source>
        <dbReference type="Proteomes" id="UP000037046"/>
    </source>
</evidence>
<dbReference type="GO" id="GO:0003676">
    <property type="term" value="F:nucleic acid binding"/>
    <property type="evidence" value="ECO:0007669"/>
    <property type="project" value="InterPro"/>
</dbReference>
<sequence>MVGWRVEHAESATLFKALFIDAMEKHAVPRDQLTLHADRGGPMKARTTALMLVDLGVLKSHGRPHTSNDNPFSEAHFKTLKYQPEFPRNFETIEQARTFCRRFFAWYNQEHHHAGIGLMTPDQIHFGQAEAIQTARQATLDAAFLSTPERFVRKPPQPPKIPTAVWINPPKTTEGNQA</sequence>
<dbReference type="GO" id="GO:0015074">
    <property type="term" value="P:DNA integration"/>
    <property type="evidence" value="ECO:0007669"/>
    <property type="project" value="InterPro"/>
</dbReference>
<dbReference type="PROSITE" id="PS50994">
    <property type="entry name" value="INTEGRASE"/>
    <property type="match status" value="1"/>
</dbReference>
<dbReference type="Gene3D" id="3.30.420.10">
    <property type="entry name" value="Ribonuclease H-like superfamily/Ribonuclease H"/>
    <property type="match status" value="1"/>
</dbReference>
<keyword evidence="4" id="KW-1185">Reference proteome</keyword>
<evidence type="ECO:0000256" key="1">
    <source>
        <dbReference type="SAM" id="MobiDB-lite"/>
    </source>
</evidence>
<dbReference type="Proteomes" id="UP000037046">
    <property type="component" value="Unassembled WGS sequence"/>
</dbReference>
<comment type="caution">
    <text evidence="3">The sequence shown here is derived from an EMBL/GenBank/DDBJ whole genome shotgun (WGS) entry which is preliminary data.</text>
</comment>
<feature type="region of interest" description="Disordered" evidence="1">
    <location>
        <begin position="151"/>
        <end position="178"/>
    </location>
</feature>
<dbReference type="SUPFAM" id="SSF53098">
    <property type="entry name" value="Ribonuclease H-like"/>
    <property type="match status" value="1"/>
</dbReference>
<proteinExistence type="predicted"/>
<dbReference type="InterPro" id="IPR012337">
    <property type="entry name" value="RNaseH-like_sf"/>
</dbReference>
<dbReference type="InterPro" id="IPR001584">
    <property type="entry name" value="Integrase_cat-core"/>
</dbReference>
<dbReference type="EMBL" id="LGVV01000102">
    <property type="protein sequence ID" value="KNX39813.1"/>
    <property type="molecule type" value="Genomic_DNA"/>
</dbReference>
<dbReference type="Pfam" id="PF13683">
    <property type="entry name" value="rve_3"/>
    <property type="match status" value="1"/>
</dbReference>
<dbReference type="PANTHER" id="PTHR46889">
    <property type="entry name" value="TRANSPOSASE INSF FOR INSERTION SEQUENCE IS3B-RELATED"/>
    <property type="match status" value="1"/>
</dbReference>
<evidence type="ECO:0000313" key="3">
    <source>
        <dbReference type="EMBL" id="KNX39813.1"/>
    </source>
</evidence>
<reference evidence="4" key="1">
    <citation type="submission" date="2015-07" db="EMBL/GenBank/DDBJ databases">
        <title>Draft Genome Sequence of Roseovarius tolerans EL-164, a producer of N-Acylated Alanine Methyl Esters (NAMEs).</title>
        <authorList>
            <person name="Voget S."/>
            <person name="Bruns H."/>
            <person name="Wagner-Doebler I."/>
            <person name="Schulz S."/>
            <person name="Daniel R."/>
        </authorList>
    </citation>
    <scope>NUCLEOTIDE SEQUENCE [LARGE SCALE GENOMIC DNA]</scope>
    <source>
        <strain evidence="4">EL-164</strain>
    </source>
</reference>
<dbReference type="PANTHER" id="PTHR46889:SF4">
    <property type="entry name" value="TRANSPOSASE INSO FOR INSERTION SEQUENCE ELEMENT IS911B-RELATED"/>
    <property type="match status" value="1"/>
</dbReference>
<dbReference type="AlphaFoldDB" id="A0A0L6CQI4"/>
<gene>
    <name evidence="3" type="ORF">ROTO_36540</name>
</gene>
<feature type="domain" description="Integrase catalytic" evidence="2">
    <location>
        <begin position="1"/>
        <end position="129"/>
    </location>
</feature>
<organism evidence="3 4">
    <name type="scientific">Roseovarius tolerans</name>
    <dbReference type="NCBI Taxonomy" id="74031"/>
    <lineage>
        <taxon>Bacteria</taxon>
        <taxon>Pseudomonadati</taxon>
        <taxon>Pseudomonadota</taxon>
        <taxon>Alphaproteobacteria</taxon>
        <taxon>Rhodobacterales</taxon>
        <taxon>Roseobacteraceae</taxon>
        <taxon>Roseovarius</taxon>
    </lineage>
</organism>
<dbReference type="PATRIC" id="fig|74031.6.peg.3758"/>
<accession>A0A0L6CQI4</accession>
<evidence type="ECO:0000259" key="2">
    <source>
        <dbReference type="PROSITE" id="PS50994"/>
    </source>
</evidence>
<dbReference type="InterPro" id="IPR036397">
    <property type="entry name" value="RNaseH_sf"/>
</dbReference>
<name>A0A0L6CQI4_9RHOB</name>
<protein>
    <submittedName>
        <fullName evidence="3">Integrase core domain protein</fullName>
    </submittedName>
</protein>
<dbReference type="InterPro" id="IPR050900">
    <property type="entry name" value="Transposase_IS3/IS150/IS904"/>
</dbReference>